<geneLocation type="plasmid" evidence="4 5">
    <name>p_unnamed1</name>
</geneLocation>
<dbReference type="PANTHER" id="PTHR16943">
    <property type="entry name" value="2-METHYLCITRATE DEHYDRATASE-RELATED"/>
    <property type="match status" value="1"/>
</dbReference>
<dbReference type="Proteomes" id="UP001061862">
    <property type="component" value="Plasmid p_unnamed1"/>
</dbReference>
<evidence type="ECO:0000256" key="1">
    <source>
        <dbReference type="ARBA" id="ARBA00006174"/>
    </source>
</evidence>
<dbReference type="InterPro" id="IPR005656">
    <property type="entry name" value="MmgE_PrpD"/>
</dbReference>
<comment type="similarity">
    <text evidence="1">Belongs to the PrpD family.</text>
</comment>
<keyword evidence="5" id="KW-1185">Reference proteome</keyword>
<accession>A0ABY6C6M9</accession>
<dbReference type="SUPFAM" id="SSF103378">
    <property type="entry name" value="2-methylcitrate dehydratase PrpD"/>
    <property type="match status" value="1"/>
</dbReference>
<evidence type="ECO:0000259" key="3">
    <source>
        <dbReference type="Pfam" id="PF19305"/>
    </source>
</evidence>
<dbReference type="RefSeq" id="WP_262165450.1">
    <property type="nucleotide sequence ID" value="NZ_CP104964.1"/>
</dbReference>
<feature type="domain" description="MmgE/PrpD N-terminal" evidence="2">
    <location>
        <begin position="9"/>
        <end position="240"/>
    </location>
</feature>
<gene>
    <name evidence="4" type="ORF">N8A98_02310</name>
</gene>
<organism evidence="4 5">
    <name type="scientific">Devosia neptuniae</name>
    <dbReference type="NCBI Taxonomy" id="191302"/>
    <lineage>
        <taxon>Bacteria</taxon>
        <taxon>Pseudomonadati</taxon>
        <taxon>Pseudomonadota</taxon>
        <taxon>Alphaproteobacteria</taxon>
        <taxon>Hyphomicrobiales</taxon>
        <taxon>Devosiaceae</taxon>
        <taxon>Devosia</taxon>
    </lineage>
</organism>
<dbReference type="InterPro" id="IPR042183">
    <property type="entry name" value="MmgE/PrpD_sf_1"/>
</dbReference>
<feature type="domain" description="MmgE/PrpD C-terminal" evidence="3">
    <location>
        <begin position="266"/>
        <end position="426"/>
    </location>
</feature>
<keyword evidence="4" id="KW-0614">Plasmid</keyword>
<evidence type="ECO:0000313" key="5">
    <source>
        <dbReference type="Proteomes" id="UP001061862"/>
    </source>
</evidence>
<dbReference type="Pfam" id="PF19305">
    <property type="entry name" value="MmgE_PrpD_C"/>
    <property type="match status" value="1"/>
</dbReference>
<dbReference type="InterPro" id="IPR045336">
    <property type="entry name" value="MmgE_PrpD_N"/>
</dbReference>
<dbReference type="InterPro" id="IPR036148">
    <property type="entry name" value="MmgE/PrpD_sf"/>
</dbReference>
<dbReference type="EMBL" id="CP104964">
    <property type="protein sequence ID" value="UXN67912.1"/>
    <property type="molecule type" value="Genomic_DNA"/>
</dbReference>
<dbReference type="InterPro" id="IPR045337">
    <property type="entry name" value="MmgE_PrpD_C"/>
</dbReference>
<reference evidence="4 5" key="1">
    <citation type="submission" date="2022-09" db="EMBL/GenBank/DDBJ databases">
        <title>Interaction between co-microsymbionts with complementary sets of symbiotic genes in legume-rhizobium systems.</title>
        <authorList>
            <person name="Safronova V."/>
            <person name="Sazanova A."/>
            <person name="Afonin A."/>
            <person name="Chirak E."/>
        </authorList>
    </citation>
    <scope>NUCLEOTIDE SEQUENCE [LARGE SCALE GENOMIC DNA]</scope>
    <source>
        <strain evidence="4 5">A18/4-1</strain>
        <plasmid evidence="4 5">p_unnamed1</plasmid>
    </source>
</reference>
<dbReference type="PANTHER" id="PTHR16943:SF8">
    <property type="entry name" value="2-METHYLCITRATE DEHYDRATASE"/>
    <property type="match status" value="1"/>
</dbReference>
<dbReference type="Pfam" id="PF03972">
    <property type="entry name" value="MmgE_PrpD_N"/>
    <property type="match status" value="1"/>
</dbReference>
<evidence type="ECO:0000259" key="2">
    <source>
        <dbReference type="Pfam" id="PF03972"/>
    </source>
</evidence>
<evidence type="ECO:0000313" key="4">
    <source>
        <dbReference type="EMBL" id="UXN67912.1"/>
    </source>
</evidence>
<protein>
    <submittedName>
        <fullName evidence="4">MmgE/PrpD family protein</fullName>
    </submittedName>
</protein>
<dbReference type="Gene3D" id="1.10.4100.10">
    <property type="entry name" value="2-methylcitrate dehydratase PrpD"/>
    <property type="match status" value="1"/>
</dbReference>
<dbReference type="Gene3D" id="3.30.1330.120">
    <property type="entry name" value="2-methylcitrate dehydratase PrpD"/>
    <property type="match status" value="1"/>
</dbReference>
<sequence>MSESQCVTERLAAQILQYPTEALSAAVAHKAIDCVLDNVASCLAGVSARPAISARQVAYSVFANGDAPIWFTQRRLSVAGASWCNAMAASSLDFDDGHRLARGHPGSAIVPAVLAQASRARSSTPQILAAIAMGYEVAIRSAAAQQFEKTQTYQSGRWAGLGVVAACGRLVGLDSDQLSNALAISGVWAPNQQANGSSGYARQTGNWAKEGIPISTVQALMAIDLSRDRFTGPKDMLDHTSHYDYRPPIGDALEPTLILETYFKRYACCRYVHPALDAYCSLIEDVAVEADSIARIEVATFAWALRLANKLTPDNLVEVQYSLPFCLAALVLRGPAALSPITEDLLHDDRVPALAARIKLNVCPTIDQRFPRETLAKVRVTFNTGDVLENPSPIGPTDLSRQDVRRKFLDLASGRISEIQCQRLLDAVDPEHCELGKLQRVLAQTSLID</sequence>
<proteinExistence type="inferred from homology"/>
<name>A0ABY6C6M9_9HYPH</name>
<dbReference type="InterPro" id="IPR042188">
    <property type="entry name" value="MmgE/PrpD_sf_2"/>
</dbReference>